<sequence>MLTESPESLRLLDALHAVGLGNDAQVGHGTGAVASPTRLATEWAGFVVAVGAQSWYAKVLHDDMKELIDVARTVDASRCAAQAEATVALRIVDMQRGVLLFDRLEASEWRWARVDDLASPERLDALWAAKRQVHDGPAPMFVSSPMDDIARLRALCRRDAVELPIDGLRTDDCIDRAWNALQASDVEVVPLHGDGLASNVMVGPQGELKLIDFDYGGCGDPWYDVAITLNELYQFEPQWREGIVRWAGRCDEVDYARCRLYALVNDWYWTLWGLWLGTTSPRRLEFTKLAQWTSLRCRQGIQDARFEGWLHLLKG</sequence>
<feature type="domain" description="Aminoglycoside phosphotransferase" evidence="1">
    <location>
        <begin position="46"/>
        <end position="261"/>
    </location>
</feature>
<accession>A0A1I9YSM6</accession>
<proteinExistence type="predicted"/>
<name>A0A1I9YSM6_9BURK</name>
<dbReference type="Proteomes" id="UP000179860">
    <property type="component" value="Chromosome 2"/>
</dbReference>
<dbReference type="KEGG" id="pspw:BJG93_20250"/>
<dbReference type="InterPro" id="IPR011009">
    <property type="entry name" value="Kinase-like_dom_sf"/>
</dbReference>
<reference evidence="2" key="2">
    <citation type="submission" date="2021-06" db="EMBL/GenBank/DDBJ databases">
        <authorList>
            <person name="Rogers T.H."/>
            <person name="Ramsay J.P."/>
            <person name="Wang P."/>
            <person name="Terpolilli J."/>
        </authorList>
    </citation>
    <scope>NUCLEOTIDE SEQUENCE</scope>
    <source>
        <strain evidence="2">WSM5005</strain>
    </source>
</reference>
<dbReference type="InterPro" id="IPR002575">
    <property type="entry name" value="Aminoglycoside_PTrfase"/>
</dbReference>
<dbReference type="SUPFAM" id="SSF56112">
    <property type="entry name" value="Protein kinase-like (PK-like)"/>
    <property type="match status" value="1"/>
</dbReference>
<dbReference type="Pfam" id="PF01636">
    <property type="entry name" value="APH"/>
    <property type="match status" value="1"/>
</dbReference>
<dbReference type="AlphaFoldDB" id="A0A1I9YSM6"/>
<reference evidence="2" key="1">
    <citation type="submission" date="2016-09" db="EMBL/GenBank/DDBJ databases">
        <title>The Complete Genome of Burkholderia sprentiae wsm5005.</title>
        <authorList>
            <person name="De Meyer S."/>
            <person name="Wang P."/>
            <person name="Terpolilli J."/>
        </authorList>
    </citation>
    <scope>NUCLEOTIDE SEQUENCE [LARGE SCALE GENOMIC DNA]</scope>
    <source>
        <strain evidence="2">WSM5005</strain>
    </source>
</reference>
<evidence type="ECO:0000313" key="2">
    <source>
        <dbReference type="EMBL" id="APA89203.1"/>
    </source>
</evidence>
<dbReference type="EMBL" id="CP017562">
    <property type="protein sequence ID" value="APA89203.1"/>
    <property type="molecule type" value="Genomic_DNA"/>
</dbReference>
<organism evidence="2 3">
    <name type="scientific">Paraburkholderia sprentiae WSM5005</name>
    <dbReference type="NCBI Taxonomy" id="754502"/>
    <lineage>
        <taxon>Bacteria</taxon>
        <taxon>Pseudomonadati</taxon>
        <taxon>Pseudomonadota</taxon>
        <taxon>Betaproteobacteria</taxon>
        <taxon>Burkholderiales</taxon>
        <taxon>Burkholderiaceae</taxon>
        <taxon>Paraburkholderia</taxon>
    </lineage>
</organism>
<protein>
    <submittedName>
        <fullName evidence="2">Aminoglycoside phosphotransferase family protein</fullName>
    </submittedName>
</protein>
<keyword evidence="3" id="KW-1185">Reference proteome</keyword>
<evidence type="ECO:0000313" key="3">
    <source>
        <dbReference type="Proteomes" id="UP000179860"/>
    </source>
</evidence>
<gene>
    <name evidence="2" type="ORF">BJG93_20250</name>
</gene>
<dbReference type="Gene3D" id="3.90.1200.10">
    <property type="match status" value="1"/>
</dbReference>
<dbReference type="OrthoDB" id="179763at2"/>
<dbReference type="GO" id="GO:0016740">
    <property type="term" value="F:transferase activity"/>
    <property type="evidence" value="ECO:0007669"/>
    <property type="project" value="UniProtKB-KW"/>
</dbReference>
<evidence type="ECO:0000259" key="1">
    <source>
        <dbReference type="Pfam" id="PF01636"/>
    </source>
</evidence>
<dbReference type="STRING" id="754502.BJG93_20250"/>